<dbReference type="SMART" id="SM01194">
    <property type="entry name" value="eRF1_1"/>
    <property type="match status" value="1"/>
</dbReference>
<keyword evidence="9" id="KW-1185">Reference proteome</keyword>
<dbReference type="InterPro" id="IPR042226">
    <property type="entry name" value="eFR1_2_sf"/>
</dbReference>
<evidence type="ECO:0000256" key="5">
    <source>
        <dbReference type="ARBA" id="ARBA00022490"/>
    </source>
</evidence>
<dbReference type="GO" id="GO:0003747">
    <property type="term" value="F:translation release factor activity"/>
    <property type="evidence" value="ECO:0007669"/>
    <property type="project" value="InterPro"/>
</dbReference>
<dbReference type="InterPro" id="IPR005142">
    <property type="entry name" value="eRF1_3"/>
</dbReference>
<gene>
    <name evidence="8" type="primary">ERF1_1</name>
    <name evidence="8" type="ORF">LPJ61_004600</name>
</gene>
<keyword evidence="6" id="KW-0648">Protein biosynthesis</keyword>
<evidence type="ECO:0000256" key="3">
    <source>
        <dbReference type="ARBA" id="ARBA00011520"/>
    </source>
</evidence>
<dbReference type="InterPro" id="IPR029064">
    <property type="entry name" value="Ribosomal_eL30-like_sf"/>
</dbReference>
<dbReference type="SUPFAM" id="SSF55315">
    <property type="entry name" value="L30e-like"/>
    <property type="match status" value="1"/>
</dbReference>
<dbReference type="FunFam" id="3.30.1330.30:FF:000032">
    <property type="entry name" value="Eukaryotic peptide chain release factor subunit 1"/>
    <property type="match status" value="1"/>
</dbReference>
<dbReference type="Pfam" id="PF03464">
    <property type="entry name" value="eRF1_2"/>
    <property type="match status" value="1"/>
</dbReference>
<sequence>MDTHDADREAMLWRTKNLVKELGALQGNGTTLISIAIPPGKQISQVTRMLTDEYGATANIKSRVTKQLTQAAITSTQQRLRQYTRLPPNGLLVYCGKVQTSDGRERMVVISHQPPKPVSQSIYLCGNRFHTEPLEMMLEDDRRFGFIVMDGKGCLYGVLSGSSRTVLHSFSVSLPKKHGRGGQSSMRFARIREEKRHNYVHKVAEKATQLFITNNMPNVVGLVLAGSADFKDELQKSDLFDKRLAPKVLHVVDVSYGGETGFNQAIELSEPYIDNMKLMQEKQLFSRYFDDMALDPGKITYGHRDTLDALREGAVETLIVWEDLDIVRCVFRDTEGATVERCLTRAEEQDRSAFLSATGAELELVSRESLVEWLIEEHKNHGAKLSIISDSSAEGVQFVKGFGGIGGMLRWRQDRYDYESEYEDCDSDEICADDSGVDF</sequence>
<dbReference type="InterPro" id="IPR024049">
    <property type="entry name" value="eRF1_1_sf"/>
</dbReference>
<dbReference type="SUPFAM" id="SSF55481">
    <property type="entry name" value="N-terminal domain of eukaryotic peptide chain release factor subunit 1, ERF1"/>
    <property type="match status" value="1"/>
</dbReference>
<dbReference type="Gene3D" id="3.30.1330.30">
    <property type="match status" value="1"/>
</dbReference>
<protein>
    <recommendedName>
        <fullName evidence="4">Eukaryotic peptide chain release factor subunit 1</fullName>
    </recommendedName>
</protein>
<evidence type="ECO:0000256" key="1">
    <source>
        <dbReference type="ARBA" id="ARBA00004496"/>
    </source>
</evidence>
<dbReference type="FunFam" id="3.30.420.60:FF:000003">
    <property type="entry name" value="Peptide chain release factor subunit 1"/>
    <property type="match status" value="1"/>
</dbReference>
<evidence type="ECO:0000256" key="4">
    <source>
        <dbReference type="ARBA" id="ARBA00013382"/>
    </source>
</evidence>
<dbReference type="Pfam" id="PF03465">
    <property type="entry name" value="eRF1_3"/>
    <property type="match status" value="1"/>
</dbReference>
<evidence type="ECO:0000313" key="9">
    <source>
        <dbReference type="Proteomes" id="UP001143981"/>
    </source>
</evidence>
<dbReference type="Proteomes" id="UP001143981">
    <property type="component" value="Unassembled WGS sequence"/>
</dbReference>
<dbReference type="InterPro" id="IPR005141">
    <property type="entry name" value="eRF1_2"/>
</dbReference>
<organism evidence="8 9">
    <name type="scientific">Coemansia biformis</name>
    <dbReference type="NCBI Taxonomy" id="1286918"/>
    <lineage>
        <taxon>Eukaryota</taxon>
        <taxon>Fungi</taxon>
        <taxon>Fungi incertae sedis</taxon>
        <taxon>Zoopagomycota</taxon>
        <taxon>Kickxellomycotina</taxon>
        <taxon>Kickxellomycetes</taxon>
        <taxon>Kickxellales</taxon>
        <taxon>Kickxellaceae</taxon>
        <taxon>Coemansia</taxon>
    </lineage>
</organism>
<dbReference type="InterPro" id="IPR004403">
    <property type="entry name" value="Peptide_chain-rel_eRF1/aRF1"/>
</dbReference>
<dbReference type="Pfam" id="PF03463">
    <property type="entry name" value="eRF1_1"/>
    <property type="match status" value="1"/>
</dbReference>
<dbReference type="OrthoDB" id="10254527at2759"/>
<keyword evidence="5" id="KW-0963">Cytoplasm</keyword>
<reference evidence="8" key="1">
    <citation type="submission" date="2022-07" db="EMBL/GenBank/DDBJ databases">
        <title>Phylogenomic reconstructions and comparative analyses of Kickxellomycotina fungi.</title>
        <authorList>
            <person name="Reynolds N.K."/>
            <person name="Stajich J.E."/>
            <person name="Barry K."/>
            <person name="Grigoriev I.V."/>
            <person name="Crous P."/>
            <person name="Smith M.E."/>
        </authorList>
    </citation>
    <scope>NUCLEOTIDE SEQUENCE</scope>
    <source>
        <strain evidence="8">BCRC 34381</strain>
    </source>
</reference>
<dbReference type="PANTHER" id="PTHR10113">
    <property type="entry name" value="PEPTIDE CHAIN RELEASE FACTOR SUBUNIT 1"/>
    <property type="match status" value="1"/>
</dbReference>
<dbReference type="InterPro" id="IPR005140">
    <property type="entry name" value="eRF1_Pelota-like_N"/>
</dbReference>
<feature type="domain" description="eRF1/Pelota-like N-terminal" evidence="7">
    <location>
        <begin position="3"/>
        <end position="139"/>
    </location>
</feature>
<evidence type="ECO:0000313" key="8">
    <source>
        <dbReference type="EMBL" id="KAJ1727378.1"/>
    </source>
</evidence>
<dbReference type="GO" id="GO:0005737">
    <property type="term" value="C:cytoplasm"/>
    <property type="evidence" value="ECO:0007669"/>
    <property type="project" value="UniProtKB-SubCell"/>
</dbReference>
<dbReference type="Gene3D" id="3.30.420.60">
    <property type="entry name" value="eRF1 domain 2"/>
    <property type="match status" value="1"/>
</dbReference>
<accession>A0A9W8CXF6</accession>
<dbReference type="Gene3D" id="3.30.960.10">
    <property type="entry name" value="eRF1 domain 1"/>
    <property type="match status" value="1"/>
</dbReference>
<evidence type="ECO:0000259" key="7">
    <source>
        <dbReference type="SMART" id="SM01194"/>
    </source>
</evidence>
<proteinExistence type="inferred from homology"/>
<name>A0A9W8CXF6_9FUNG</name>
<comment type="similarity">
    <text evidence="2">Belongs to the eukaryotic release factor 1 family.</text>
</comment>
<comment type="subunit">
    <text evidence="3">Heterodimer of two subunits, one of which binds GTP.</text>
</comment>
<dbReference type="NCBIfam" id="TIGR03676">
    <property type="entry name" value="aRF1_eRF1"/>
    <property type="match status" value="1"/>
</dbReference>
<evidence type="ECO:0000256" key="2">
    <source>
        <dbReference type="ARBA" id="ARBA00005326"/>
    </source>
</evidence>
<comment type="subcellular location">
    <subcellularLocation>
        <location evidence="1">Cytoplasm</location>
    </subcellularLocation>
</comment>
<dbReference type="AlphaFoldDB" id="A0A9W8CXF6"/>
<dbReference type="EMBL" id="JANBOI010001120">
    <property type="protein sequence ID" value="KAJ1727378.1"/>
    <property type="molecule type" value="Genomic_DNA"/>
</dbReference>
<dbReference type="SUPFAM" id="SSF53137">
    <property type="entry name" value="Translational machinery components"/>
    <property type="match status" value="1"/>
</dbReference>
<comment type="caution">
    <text evidence="8">The sequence shown here is derived from an EMBL/GenBank/DDBJ whole genome shotgun (WGS) entry which is preliminary data.</text>
</comment>
<evidence type="ECO:0000256" key="6">
    <source>
        <dbReference type="ARBA" id="ARBA00022917"/>
    </source>
</evidence>